<feature type="transmembrane region" description="Helical" evidence="1">
    <location>
        <begin position="401"/>
        <end position="421"/>
    </location>
</feature>
<gene>
    <name evidence="2" type="ORF">SAMN05421819_4347</name>
</gene>
<dbReference type="AlphaFoldDB" id="A0A1H6C8Z5"/>
<keyword evidence="1" id="KW-1133">Transmembrane helix</keyword>
<feature type="transmembrane region" description="Helical" evidence="1">
    <location>
        <begin position="374"/>
        <end position="395"/>
    </location>
</feature>
<feature type="transmembrane region" description="Helical" evidence="1">
    <location>
        <begin position="158"/>
        <end position="185"/>
    </location>
</feature>
<feature type="transmembrane region" description="Helical" evidence="1">
    <location>
        <begin position="84"/>
        <end position="103"/>
    </location>
</feature>
<feature type="transmembrane region" description="Helical" evidence="1">
    <location>
        <begin position="197"/>
        <end position="214"/>
    </location>
</feature>
<dbReference type="RefSeq" id="WP_146072265.1">
    <property type="nucleotide sequence ID" value="NZ_FNVA01000009.1"/>
</dbReference>
<evidence type="ECO:0000256" key="1">
    <source>
        <dbReference type="SAM" id="Phobius"/>
    </source>
</evidence>
<evidence type="ECO:0000313" key="3">
    <source>
        <dbReference type="Proteomes" id="UP000236728"/>
    </source>
</evidence>
<feature type="transmembrane region" description="Helical" evidence="1">
    <location>
        <begin position="450"/>
        <end position="470"/>
    </location>
</feature>
<feature type="transmembrane region" description="Helical" evidence="1">
    <location>
        <begin position="124"/>
        <end position="152"/>
    </location>
</feature>
<name>A0A1H6C8Z5_9BACT</name>
<organism evidence="2 3">
    <name type="scientific">Bryocella elongata</name>
    <dbReference type="NCBI Taxonomy" id="863522"/>
    <lineage>
        <taxon>Bacteria</taxon>
        <taxon>Pseudomonadati</taxon>
        <taxon>Acidobacteriota</taxon>
        <taxon>Terriglobia</taxon>
        <taxon>Terriglobales</taxon>
        <taxon>Acidobacteriaceae</taxon>
        <taxon>Bryocella</taxon>
    </lineage>
</organism>
<dbReference type="OrthoDB" id="111561at2"/>
<evidence type="ECO:0000313" key="2">
    <source>
        <dbReference type="EMBL" id="SEG69431.1"/>
    </source>
</evidence>
<feature type="transmembrane region" description="Helical" evidence="1">
    <location>
        <begin position="476"/>
        <end position="497"/>
    </location>
</feature>
<dbReference type="EMBL" id="FNVA01000009">
    <property type="protein sequence ID" value="SEG69431.1"/>
    <property type="molecule type" value="Genomic_DNA"/>
</dbReference>
<sequence length="600" mass="65845">MTGPTSPQNSGSSWTLRQSRAQYTAVAWLRWRVFVNSFRRKGSTADLIAILVAAPIFGLIALAVAGVTGYSAYAFTSDFELNRIAWLLWGTFILCQLLNINIGQPGTVFDPTQLIRFPLRARNYIILRLFFGILSPANVMVAILSLAIAIGMTVAEPWLWAYAFVAMAVFAITNAIFTRMVFAWIDRWLATRRAREVFTAIIFTLSLVGQWVNVRFNPAYNHHHVQHGRIITQQRFNAMSHAYQHVKPLVNFLPPGLTGDAMISAAAHRPVWYLGYVVGCGVFGFFFFAVFAMRTRTEFRGEVFSDVANAVSLPVKMAHSSTAAREPATRFDSPAEIASTNALFSDHGKGALRLSPVVLAVFGKELLAIRRNTGVFYALIAPVVMVFLFAGRLATRSSPNSIYIFPASLAYALVGIVPLAFNSFGLEGPGAQFYFLAPVRLRDIFLAKNLVNFLLAYAETAAVLAIVTYLTGLPTLNILVSSLLWAVGTLLITTTIGNRRSVTAPKKIDPGRTSSKQASPASAFLGMGLLLLLAGFGMGILTLARHFDMLAVLPLAMLVFMLASASIYVTSLRSVGRFTLAHRDELFEELCKEASSSVRR</sequence>
<accession>A0A1H6C8Z5</accession>
<reference evidence="2 3" key="1">
    <citation type="submission" date="2016-10" db="EMBL/GenBank/DDBJ databases">
        <authorList>
            <person name="de Groot N.N."/>
        </authorList>
    </citation>
    <scope>NUCLEOTIDE SEQUENCE [LARGE SCALE GENOMIC DNA]</scope>
    <source>
        <strain evidence="2 3">DSM 22489</strain>
    </source>
</reference>
<protein>
    <submittedName>
        <fullName evidence="2">ABC-2 type transport system permease protein</fullName>
    </submittedName>
</protein>
<feature type="transmembrane region" description="Helical" evidence="1">
    <location>
        <begin position="47"/>
        <end position="72"/>
    </location>
</feature>
<dbReference type="Proteomes" id="UP000236728">
    <property type="component" value="Unassembled WGS sequence"/>
</dbReference>
<keyword evidence="3" id="KW-1185">Reference proteome</keyword>
<feature type="transmembrane region" description="Helical" evidence="1">
    <location>
        <begin position="549"/>
        <end position="569"/>
    </location>
</feature>
<keyword evidence="1" id="KW-0472">Membrane</keyword>
<feature type="transmembrane region" description="Helical" evidence="1">
    <location>
        <begin position="271"/>
        <end position="292"/>
    </location>
</feature>
<feature type="transmembrane region" description="Helical" evidence="1">
    <location>
        <begin position="518"/>
        <end position="543"/>
    </location>
</feature>
<proteinExistence type="predicted"/>
<keyword evidence="1" id="KW-0812">Transmembrane</keyword>